<dbReference type="Proteomes" id="UP000663877">
    <property type="component" value="Unassembled WGS sequence"/>
</dbReference>
<evidence type="ECO:0000256" key="2">
    <source>
        <dbReference type="SAM" id="SignalP"/>
    </source>
</evidence>
<sequence length="268" mass="29467">MFISTSFLIFLCSITIIKTDRTIRRLPYKLDSDITAFVGDNIINYELTRIDTSGPMSTLEIETEQWVHDCCFIVTSQPVLRIRLKAENNYPKITAYLRLRTSLSSIVMTGTGMITTTNSIQSDSLVFELSGTSKAQLQVEITTKLDVILAGTGQITMTGNVRGAGYIRLTGAGEFDGRACPMNTVIVDVTGVGTAYVIGEQAVDVAVGGVGHVYYHGPLRNQRVNGLGSIDSLLSSNGKLLKSSAITMKISINYYIICFFFYVFKFFL</sequence>
<keyword evidence="2" id="KW-0732">Signal</keyword>
<keyword evidence="1" id="KW-1133">Transmembrane helix</keyword>
<evidence type="ECO:0000259" key="3">
    <source>
        <dbReference type="Pfam" id="PF10988"/>
    </source>
</evidence>
<evidence type="ECO:0000313" key="7">
    <source>
        <dbReference type="Proteomes" id="UP000663832"/>
    </source>
</evidence>
<dbReference type="Pfam" id="PF10988">
    <property type="entry name" value="DUF2807"/>
    <property type="match status" value="1"/>
</dbReference>
<reference evidence="4" key="1">
    <citation type="submission" date="2021-02" db="EMBL/GenBank/DDBJ databases">
        <authorList>
            <person name="Nowell W R."/>
        </authorList>
    </citation>
    <scope>NUCLEOTIDE SEQUENCE</scope>
</reference>
<dbReference type="EMBL" id="CAJNOM010000266">
    <property type="protein sequence ID" value="CAF1301395.1"/>
    <property type="molecule type" value="Genomic_DNA"/>
</dbReference>
<dbReference type="OrthoDB" id="10041741at2759"/>
<evidence type="ECO:0000313" key="4">
    <source>
        <dbReference type="EMBL" id="CAF0972876.1"/>
    </source>
</evidence>
<protein>
    <recommendedName>
        <fullName evidence="3">Putative auto-transporter adhesin head GIN domain-containing protein</fullName>
    </recommendedName>
</protein>
<organism evidence="4 8">
    <name type="scientific">Adineta steineri</name>
    <dbReference type="NCBI Taxonomy" id="433720"/>
    <lineage>
        <taxon>Eukaryota</taxon>
        <taxon>Metazoa</taxon>
        <taxon>Spiralia</taxon>
        <taxon>Gnathifera</taxon>
        <taxon>Rotifera</taxon>
        <taxon>Eurotatoria</taxon>
        <taxon>Bdelloidea</taxon>
        <taxon>Adinetida</taxon>
        <taxon>Adinetidae</taxon>
        <taxon>Adineta</taxon>
    </lineage>
</organism>
<dbReference type="InterPro" id="IPR021255">
    <property type="entry name" value="DUF2807"/>
</dbReference>
<dbReference type="EMBL" id="CAJNOI010000061">
    <property type="protein sequence ID" value="CAF0972876.1"/>
    <property type="molecule type" value="Genomic_DNA"/>
</dbReference>
<dbReference type="AlphaFoldDB" id="A0A814ELJ9"/>
<comment type="caution">
    <text evidence="4">The sequence shown here is derived from an EMBL/GenBank/DDBJ whole genome shotgun (WGS) entry which is preliminary data.</text>
</comment>
<feature type="domain" description="Putative auto-transporter adhesin head GIN" evidence="3">
    <location>
        <begin position="52"/>
        <end position="217"/>
    </location>
</feature>
<evidence type="ECO:0000313" key="8">
    <source>
        <dbReference type="Proteomes" id="UP000663877"/>
    </source>
</evidence>
<dbReference type="EMBL" id="CAJNOM010000345">
    <property type="protein sequence ID" value="CAF1377746.1"/>
    <property type="molecule type" value="Genomic_DNA"/>
</dbReference>
<evidence type="ECO:0000256" key="1">
    <source>
        <dbReference type="SAM" id="Phobius"/>
    </source>
</evidence>
<feature type="chain" id="PRO_5035683943" description="Putative auto-transporter adhesin head GIN domain-containing protein" evidence="2">
    <location>
        <begin position="20"/>
        <end position="268"/>
    </location>
</feature>
<keyword evidence="1" id="KW-0472">Membrane</keyword>
<feature type="signal peptide" evidence="2">
    <location>
        <begin position="1"/>
        <end position="19"/>
    </location>
</feature>
<accession>A0A814ELJ9</accession>
<keyword evidence="1" id="KW-0812">Transmembrane</keyword>
<feature type="transmembrane region" description="Helical" evidence="1">
    <location>
        <begin position="246"/>
        <end position="264"/>
    </location>
</feature>
<evidence type="ECO:0000313" key="5">
    <source>
        <dbReference type="EMBL" id="CAF1301395.1"/>
    </source>
</evidence>
<gene>
    <name evidence="4" type="ORF">BJG266_LOCUS14432</name>
    <name evidence="5" type="ORF">QVE165_LOCUS31266</name>
    <name evidence="6" type="ORF">QVE165_LOCUS35475</name>
</gene>
<dbReference type="Gene3D" id="2.160.20.120">
    <property type="match status" value="1"/>
</dbReference>
<keyword evidence="7" id="KW-1185">Reference proteome</keyword>
<proteinExistence type="predicted"/>
<dbReference type="Proteomes" id="UP000663832">
    <property type="component" value="Unassembled WGS sequence"/>
</dbReference>
<evidence type="ECO:0000313" key="6">
    <source>
        <dbReference type="EMBL" id="CAF1377746.1"/>
    </source>
</evidence>
<name>A0A814ELJ9_9BILA</name>